<dbReference type="AlphaFoldDB" id="A0AB72UDZ9"/>
<proteinExistence type="predicted"/>
<dbReference type="KEGG" id="txi:TH3_11620"/>
<evidence type="ECO:0000313" key="1">
    <source>
        <dbReference type="EMBL" id="AJD52440.1"/>
    </source>
</evidence>
<protein>
    <submittedName>
        <fullName evidence="1">Uncharacterized protein</fullName>
    </submittedName>
</protein>
<reference evidence="1 2" key="1">
    <citation type="journal article" date="2012" name="J. Bacteriol.">
        <title>Genome sequence of Thalassospira xiamenensis type strain M-5.</title>
        <authorList>
            <person name="Lai Q."/>
            <person name="Shao Z."/>
        </authorList>
    </citation>
    <scope>NUCLEOTIDE SEQUENCE [LARGE SCALE GENOMIC DNA]</scope>
    <source>
        <strain evidence="1 2">M-5</strain>
    </source>
</reference>
<organism evidence="1 2">
    <name type="scientific">Thalassospira xiamenensis M-5 = DSM 17429</name>
    <dbReference type="NCBI Taxonomy" id="1123366"/>
    <lineage>
        <taxon>Bacteria</taxon>
        <taxon>Pseudomonadati</taxon>
        <taxon>Pseudomonadota</taxon>
        <taxon>Alphaproteobacteria</taxon>
        <taxon>Rhodospirillales</taxon>
        <taxon>Thalassospiraceae</taxon>
        <taxon>Thalassospira</taxon>
    </lineage>
</organism>
<dbReference type="Proteomes" id="UP000007127">
    <property type="component" value="Chromosome"/>
</dbReference>
<dbReference type="EMBL" id="CP004388">
    <property type="protein sequence ID" value="AJD52440.1"/>
    <property type="molecule type" value="Genomic_DNA"/>
</dbReference>
<name>A0AB72UDZ9_9PROT</name>
<gene>
    <name evidence="1" type="ORF">TH3_11620</name>
</gene>
<accession>A0AB72UDZ9</accession>
<evidence type="ECO:0000313" key="2">
    <source>
        <dbReference type="Proteomes" id="UP000007127"/>
    </source>
</evidence>
<sequence length="83" mass="9822">MWRGFYRREHRTSSAYFYFFAPFSTELLKVPQTGRLRVLYLVLIITTNPPEQAPIRLNILRDQASALIKSIQYLEHARHSGRN</sequence>